<evidence type="ECO:0000256" key="1">
    <source>
        <dbReference type="SAM" id="MobiDB-lite"/>
    </source>
</evidence>
<name>A0A3N4K5C2_9PEZI</name>
<reference evidence="2 3" key="1">
    <citation type="journal article" date="2018" name="Nat. Ecol. Evol.">
        <title>Pezizomycetes genomes reveal the molecular basis of ectomycorrhizal truffle lifestyle.</title>
        <authorList>
            <person name="Murat C."/>
            <person name="Payen T."/>
            <person name="Noel B."/>
            <person name="Kuo A."/>
            <person name="Morin E."/>
            <person name="Chen J."/>
            <person name="Kohler A."/>
            <person name="Krizsan K."/>
            <person name="Balestrini R."/>
            <person name="Da Silva C."/>
            <person name="Montanini B."/>
            <person name="Hainaut M."/>
            <person name="Levati E."/>
            <person name="Barry K.W."/>
            <person name="Belfiori B."/>
            <person name="Cichocki N."/>
            <person name="Clum A."/>
            <person name="Dockter R.B."/>
            <person name="Fauchery L."/>
            <person name="Guy J."/>
            <person name="Iotti M."/>
            <person name="Le Tacon F."/>
            <person name="Lindquist E.A."/>
            <person name="Lipzen A."/>
            <person name="Malagnac F."/>
            <person name="Mello A."/>
            <person name="Molinier V."/>
            <person name="Miyauchi S."/>
            <person name="Poulain J."/>
            <person name="Riccioni C."/>
            <person name="Rubini A."/>
            <person name="Sitrit Y."/>
            <person name="Splivallo R."/>
            <person name="Traeger S."/>
            <person name="Wang M."/>
            <person name="Zifcakova L."/>
            <person name="Wipf D."/>
            <person name="Zambonelli A."/>
            <person name="Paolocci F."/>
            <person name="Nowrousian M."/>
            <person name="Ottonello S."/>
            <person name="Baldrian P."/>
            <person name="Spatafora J.W."/>
            <person name="Henrissat B."/>
            <person name="Nagy L.G."/>
            <person name="Aury J.M."/>
            <person name="Wincker P."/>
            <person name="Grigoriev I.V."/>
            <person name="Bonfante P."/>
            <person name="Martin F.M."/>
        </authorList>
    </citation>
    <scope>NUCLEOTIDE SEQUENCE [LARGE SCALE GENOMIC DNA]</scope>
    <source>
        <strain evidence="2 3">120613-1</strain>
    </source>
</reference>
<dbReference type="EMBL" id="ML120352">
    <property type="protein sequence ID" value="RPB05750.1"/>
    <property type="molecule type" value="Genomic_DNA"/>
</dbReference>
<evidence type="ECO:0000313" key="3">
    <source>
        <dbReference type="Proteomes" id="UP000276215"/>
    </source>
</evidence>
<keyword evidence="3" id="KW-1185">Reference proteome</keyword>
<dbReference type="AlphaFoldDB" id="A0A3N4K5C2"/>
<proteinExistence type="predicted"/>
<accession>A0A3N4K5C2</accession>
<sequence>MVVQSHPAIPDRAEPDISLNRKNSTAAPSSHIKALVDPENRGIRIRIDFECKLPLVLIQFLSAEPYFCSKLRTIPKKDKRHKG</sequence>
<feature type="region of interest" description="Disordered" evidence="1">
    <location>
        <begin position="1"/>
        <end position="32"/>
    </location>
</feature>
<protein>
    <submittedName>
        <fullName evidence="2">Uncharacterized protein</fullName>
    </submittedName>
</protein>
<gene>
    <name evidence="2" type="ORF">L873DRAFT_536263</name>
</gene>
<organism evidence="2 3">
    <name type="scientific">Choiromyces venosus 120613-1</name>
    <dbReference type="NCBI Taxonomy" id="1336337"/>
    <lineage>
        <taxon>Eukaryota</taxon>
        <taxon>Fungi</taxon>
        <taxon>Dikarya</taxon>
        <taxon>Ascomycota</taxon>
        <taxon>Pezizomycotina</taxon>
        <taxon>Pezizomycetes</taxon>
        <taxon>Pezizales</taxon>
        <taxon>Tuberaceae</taxon>
        <taxon>Choiromyces</taxon>
    </lineage>
</organism>
<evidence type="ECO:0000313" key="2">
    <source>
        <dbReference type="EMBL" id="RPB05750.1"/>
    </source>
</evidence>
<dbReference type="Proteomes" id="UP000276215">
    <property type="component" value="Unassembled WGS sequence"/>
</dbReference>